<dbReference type="AlphaFoldDB" id="A0A2P7QUI5"/>
<protein>
    <submittedName>
        <fullName evidence="3">Uncharacterized protein</fullName>
    </submittedName>
</protein>
<feature type="region of interest" description="Disordered" evidence="1">
    <location>
        <begin position="37"/>
        <end position="94"/>
    </location>
</feature>
<evidence type="ECO:0000256" key="2">
    <source>
        <dbReference type="SAM" id="Phobius"/>
    </source>
</evidence>
<proteinExistence type="predicted"/>
<organism evidence="3 4">
    <name type="scientific">Allosphingosinicella deserti</name>
    <dbReference type="NCBI Taxonomy" id="2116704"/>
    <lineage>
        <taxon>Bacteria</taxon>
        <taxon>Pseudomonadati</taxon>
        <taxon>Pseudomonadota</taxon>
        <taxon>Alphaproteobacteria</taxon>
        <taxon>Sphingomonadales</taxon>
        <taxon>Sphingomonadaceae</taxon>
        <taxon>Allosphingosinicella</taxon>
    </lineage>
</organism>
<keyword evidence="2" id="KW-0812">Transmembrane</keyword>
<dbReference type="RefSeq" id="WP_106511790.1">
    <property type="nucleotide sequence ID" value="NZ_PXYI01000002.1"/>
</dbReference>
<feature type="transmembrane region" description="Helical" evidence="2">
    <location>
        <begin position="103"/>
        <end position="126"/>
    </location>
</feature>
<accession>A0A2P7QUI5</accession>
<evidence type="ECO:0000313" key="3">
    <source>
        <dbReference type="EMBL" id="PSJ41627.1"/>
    </source>
</evidence>
<evidence type="ECO:0000256" key="1">
    <source>
        <dbReference type="SAM" id="MobiDB-lite"/>
    </source>
</evidence>
<dbReference type="OrthoDB" id="10011223at2"/>
<comment type="caution">
    <text evidence="3">The sequence shown here is derived from an EMBL/GenBank/DDBJ whole genome shotgun (WGS) entry which is preliminary data.</text>
</comment>
<keyword evidence="2" id="KW-1133">Transmembrane helix</keyword>
<keyword evidence="2" id="KW-0472">Membrane</keyword>
<keyword evidence="4" id="KW-1185">Reference proteome</keyword>
<gene>
    <name evidence="3" type="ORF">C7I55_04810</name>
</gene>
<name>A0A2P7QUI5_9SPHN</name>
<sequence>MPHRLFDWFVRTLMLVLAGLVTLSILGSIAAISTSNGGTSMLAGKRDPGSLPGAPATEGESDPELPRNIGASVGPEAVKEVEAPDPAQASVPRTAPDPRWIEAVAYALLGLAGLVAIGLILVALAVRELRRIADAVERRN</sequence>
<feature type="transmembrane region" description="Helical" evidence="2">
    <location>
        <begin position="12"/>
        <end position="32"/>
    </location>
</feature>
<reference evidence="3 4" key="1">
    <citation type="submission" date="2018-03" db="EMBL/GenBank/DDBJ databases">
        <title>The draft genome of Sphingosinicella sp. GL-C-18.</title>
        <authorList>
            <person name="Liu L."/>
            <person name="Li L."/>
            <person name="Liang L."/>
            <person name="Zhang X."/>
            <person name="Wang T."/>
        </authorList>
    </citation>
    <scope>NUCLEOTIDE SEQUENCE [LARGE SCALE GENOMIC DNA]</scope>
    <source>
        <strain evidence="3 4">GL-C-18</strain>
    </source>
</reference>
<evidence type="ECO:0000313" key="4">
    <source>
        <dbReference type="Proteomes" id="UP000241167"/>
    </source>
</evidence>
<dbReference type="Proteomes" id="UP000241167">
    <property type="component" value="Unassembled WGS sequence"/>
</dbReference>
<dbReference type="EMBL" id="PXYI01000002">
    <property type="protein sequence ID" value="PSJ41627.1"/>
    <property type="molecule type" value="Genomic_DNA"/>
</dbReference>